<dbReference type="GO" id="GO:0016746">
    <property type="term" value="F:acyltransferase activity"/>
    <property type="evidence" value="ECO:0007669"/>
    <property type="project" value="InterPro"/>
</dbReference>
<evidence type="ECO:0000313" key="3">
    <source>
        <dbReference type="EMBL" id="SEC91400.1"/>
    </source>
</evidence>
<name>A0A1H4WE90_9NOCA</name>
<dbReference type="GO" id="GO:0003677">
    <property type="term" value="F:DNA binding"/>
    <property type="evidence" value="ECO:0007669"/>
    <property type="project" value="UniProtKB-KW"/>
</dbReference>
<feature type="domain" description="Lsr2 DNA-binding" evidence="2">
    <location>
        <begin position="94"/>
        <end position="128"/>
    </location>
</feature>
<dbReference type="AlphaFoldDB" id="A0A1H4WE90"/>
<evidence type="ECO:0000259" key="2">
    <source>
        <dbReference type="Pfam" id="PF23359"/>
    </source>
</evidence>
<evidence type="ECO:0000256" key="1">
    <source>
        <dbReference type="ARBA" id="ARBA00023125"/>
    </source>
</evidence>
<sequence length="230" mass="23997">MAQSPNGSKGSAKTTREIREWAIGAGLDVSPRGRIPAEIVEAFEDAQAKKVQATTASAKKVQAKKVQAKNSATVKAAVTKAAVNKVAAKKAPAAKTTKDIREWAIGAGLDVSARGRIPAEIVEAFEDAQAKKVQAKTAPAKKVQAKKVQAKNSATVKAAVTKAAVNKVAAKKAPAAKTTRDIREWAIGAGLDVSARGRIPAECQGTWERPCRRTGGVPMRGQLISLSAVS</sequence>
<evidence type="ECO:0000313" key="4">
    <source>
        <dbReference type="Proteomes" id="UP000183561"/>
    </source>
</evidence>
<feature type="domain" description="Lsr2 DNA-binding" evidence="2">
    <location>
        <begin position="176"/>
        <end position="202"/>
    </location>
</feature>
<dbReference type="Proteomes" id="UP000183561">
    <property type="component" value="Unassembled WGS sequence"/>
</dbReference>
<reference evidence="4" key="1">
    <citation type="submission" date="2016-10" db="EMBL/GenBank/DDBJ databases">
        <authorList>
            <person name="Varghese N."/>
            <person name="Submissions S."/>
        </authorList>
    </citation>
    <scope>NUCLEOTIDE SEQUENCE [LARGE SCALE GENOMIC DNA]</scope>
    <source>
        <strain evidence="4">DSM 44498</strain>
    </source>
</reference>
<gene>
    <name evidence="3" type="ORF">SAMN04490239_5955</name>
</gene>
<organism evidence="3 4">
    <name type="scientific">Rhodococcus koreensis</name>
    <dbReference type="NCBI Taxonomy" id="99653"/>
    <lineage>
        <taxon>Bacteria</taxon>
        <taxon>Bacillati</taxon>
        <taxon>Actinomycetota</taxon>
        <taxon>Actinomycetes</taxon>
        <taxon>Mycobacteriales</taxon>
        <taxon>Nocardiaceae</taxon>
        <taxon>Rhodococcus</taxon>
    </lineage>
</organism>
<keyword evidence="1" id="KW-0238">DNA-binding</keyword>
<dbReference type="Gene3D" id="4.10.320.10">
    <property type="entry name" value="E3-binding domain"/>
    <property type="match status" value="3"/>
</dbReference>
<protein>
    <submittedName>
        <fullName evidence="3">Lsr2 protein</fullName>
    </submittedName>
</protein>
<dbReference type="InterPro" id="IPR055370">
    <property type="entry name" value="Lsr2_DNA-bd"/>
</dbReference>
<dbReference type="RefSeq" id="WP_341866477.1">
    <property type="nucleotide sequence ID" value="NZ_FNSV01000005.1"/>
</dbReference>
<proteinExistence type="predicted"/>
<dbReference type="Pfam" id="PF23359">
    <property type="entry name" value="Lsr2_DNA-bd"/>
    <property type="match status" value="3"/>
</dbReference>
<dbReference type="EMBL" id="FNSV01000005">
    <property type="protein sequence ID" value="SEC91400.1"/>
    <property type="molecule type" value="Genomic_DNA"/>
</dbReference>
<dbReference type="InterPro" id="IPR036625">
    <property type="entry name" value="E3-bd_dom_sf"/>
</dbReference>
<accession>A0A1H4WE90</accession>
<feature type="domain" description="Lsr2 DNA-binding" evidence="2">
    <location>
        <begin position="12"/>
        <end position="46"/>
    </location>
</feature>
<keyword evidence="4" id="KW-1185">Reference proteome</keyword>